<organism evidence="2 3">
    <name type="scientific">Microdochium bolleyi</name>
    <dbReference type="NCBI Taxonomy" id="196109"/>
    <lineage>
        <taxon>Eukaryota</taxon>
        <taxon>Fungi</taxon>
        <taxon>Dikarya</taxon>
        <taxon>Ascomycota</taxon>
        <taxon>Pezizomycotina</taxon>
        <taxon>Sordariomycetes</taxon>
        <taxon>Xylariomycetidae</taxon>
        <taxon>Xylariales</taxon>
        <taxon>Microdochiaceae</taxon>
        <taxon>Microdochium</taxon>
    </lineage>
</organism>
<gene>
    <name evidence="2" type="ORF">Micbo1qcDRAFT_112396</name>
</gene>
<accession>A0A136IPW0</accession>
<feature type="non-terminal residue" evidence="2">
    <location>
        <position position="278"/>
    </location>
</feature>
<keyword evidence="1" id="KW-0812">Transmembrane</keyword>
<keyword evidence="1" id="KW-1133">Transmembrane helix</keyword>
<dbReference type="InParanoid" id="A0A136IPW0"/>
<dbReference type="AlphaFoldDB" id="A0A136IPW0"/>
<keyword evidence="1" id="KW-0472">Membrane</keyword>
<dbReference type="EMBL" id="KQ964265">
    <property type="protein sequence ID" value="KXJ86961.1"/>
    <property type="molecule type" value="Genomic_DNA"/>
</dbReference>
<name>A0A136IPW0_9PEZI</name>
<feature type="transmembrane region" description="Helical" evidence="1">
    <location>
        <begin position="102"/>
        <end position="121"/>
    </location>
</feature>
<dbReference type="OrthoDB" id="4838853at2759"/>
<feature type="non-terminal residue" evidence="2">
    <location>
        <position position="1"/>
    </location>
</feature>
<feature type="transmembrane region" description="Helical" evidence="1">
    <location>
        <begin position="51"/>
        <end position="74"/>
    </location>
</feature>
<dbReference type="PANTHER" id="PTHR42024">
    <property type="entry name" value="AMINO ACID PERMEASE_ SLC12A DOMAIN-CONTAINING PROTEIN"/>
    <property type="match status" value="1"/>
</dbReference>
<proteinExistence type="predicted"/>
<feature type="transmembrane region" description="Helical" evidence="1">
    <location>
        <begin position="16"/>
        <end position="39"/>
    </location>
</feature>
<evidence type="ECO:0000313" key="2">
    <source>
        <dbReference type="EMBL" id="KXJ86961.1"/>
    </source>
</evidence>
<keyword evidence="3" id="KW-1185">Reference proteome</keyword>
<sequence length="278" mass="31134">PPPLNYTLTDKKLRIFFFWCFILIDCAIAPTVLYFVLWYEAGPGSQPKGPLSADTVLSIVTATIGGSSIIEWAVRSWKLWKKGSDCQVIGARNRWYFDWFQWWFGLCILIVVTELILGTAWRQPKRRLLALPLSSVQVIFGTVLLVLDVLHFFSIPAPVRISSIPRGGPVPPGIYPLIEDICAVSGGGSTAFRRSLARRYAASPVFRAMLRRLGTFWALGALACAGGTMYLVLEFGDIDLAYAFGWTVPFVWVGIWSLATIPYVQHMLAKEQRLWVGE</sequence>
<feature type="transmembrane region" description="Helical" evidence="1">
    <location>
        <begin position="128"/>
        <end position="153"/>
    </location>
</feature>
<feature type="transmembrane region" description="Helical" evidence="1">
    <location>
        <begin position="244"/>
        <end position="264"/>
    </location>
</feature>
<dbReference type="PANTHER" id="PTHR42024:SF1">
    <property type="entry name" value="AMINO ACID PERMEASE_ SLC12A DOMAIN-CONTAINING PROTEIN"/>
    <property type="match status" value="1"/>
</dbReference>
<evidence type="ECO:0000256" key="1">
    <source>
        <dbReference type="SAM" id="Phobius"/>
    </source>
</evidence>
<reference evidence="3" key="1">
    <citation type="submission" date="2016-02" db="EMBL/GenBank/DDBJ databases">
        <title>Draft genome sequence of Microdochium bolleyi, a fungal endophyte of beachgrass.</title>
        <authorList>
            <consortium name="DOE Joint Genome Institute"/>
            <person name="David A.S."/>
            <person name="May G."/>
            <person name="Haridas S."/>
            <person name="Lim J."/>
            <person name="Wang M."/>
            <person name="Labutti K."/>
            <person name="Lipzen A."/>
            <person name="Barry K."/>
            <person name="Grigoriev I.V."/>
        </authorList>
    </citation>
    <scope>NUCLEOTIDE SEQUENCE [LARGE SCALE GENOMIC DNA]</scope>
    <source>
        <strain evidence="3">J235TASD1</strain>
    </source>
</reference>
<evidence type="ECO:0000313" key="3">
    <source>
        <dbReference type="Proteomes" id="UP000070501"/>
    </source>
</evidence>
<dbReference type="Proteomes" id="UP000070501">
    <property type="component" value="Unassembled WGS sequence"/>
</dbReference>
<feature type="transmembrane region" description="Helical" evidence="1">
    <location>
        <begin position="213"/>
        <end position="232"/>
    </location>
</feature>
<feature type="transmembrane region" description="Helical" evidence="1">
    <location>
        <begin position="173"/>
        <end position="192"/>
    </location>
</feature>
<protein>
    <submittedName>
        <fullName evidence="2">Uncharacterized protein</fullName>
    </submittedName>
</protein>
<dbReference type="STRING" id="196109.A0A136IPW0"/>